<dbReference type="InterPro" id="IPR000210">
    <property type="entry name" value="BTB/POZ_dom"/>
</dbReference>
<feature type="domain" description="BTB" evidence="4">
    <location>
        <begin position="23"/>
        <end position="83"/>
    </location>
</feature>
<feature type="repeat" description="TPR" evidence="3">
    <location>
        <begin position="172"/>
        <end position="205"/>
    </location>
</feature>
<evidence type="ECO:0000256" key="1">
    <source>
        <dbReference type="ARBA" id="ARBA00022737"/>
    </source>
</evidence>
<dbReference type="Gene3D" id="3.30.710.10">
    <property type="entry name" value="Potassium Channel Kv1.1, Chain A"/>
    <property type="match status" value="1"/>
</dbReference>
<gene>
    <name evidence="5" type="ORF">CPELLU_LOCUS1494</name>
</gene>
<name>A0A9N8WBR1_9GLOM</name>
<dbReference type="Pfam" id="PF13181">
    <property type="entry name" value="TPR_8"/>
    <property type="match status" value="3"/>
</dbReference>
<dbReference type="SUPFAM" id="SSF54695">
    <property type="entry name" value="POZ domain"/>
    <property type="match status" value="1"/>
</dbReference>
<evidence type="ECO:0000313" key="5">
    <source>
        <dbReference type="EMBL" id="CAG8480413.1"/>
    </source>
</evidence>
<feature type="repeat" description="TPR" evidence="3">
    <location>
        <begin position="259"/>
        <end position="292"/>
    </location>
</feature>
<dbReference type="CDD" id="cd18186">
    <property type="entry name" value="BTB_POZ_ZBTB_KLHL-like"/>
    <property type="match status" value="1"/>
</dbReference>
<proteinExistence type="predicted"/>
<dbReference type="PANTHER" id="PTHR44858:SF1">
    <property type="entry name" value="UDP-N-ACETYLGLUCOSAMINE--PEPTIDE N-ACETYLGLUCOSAMINYLTRANSFERASE SPINDLY-RELATED"/>
    <property type="match status" value="1"/>
</dbReference>
<dbReference type="InterPro" id="IPR050498">
    <property type="entry name" value="Ycf3"/>
</dbReference>
<dbReference type="Gene3D" id="1.25.40.10">
    <property type="entry name" value="Tetratricopeptide repeat domain"/>
    <property type="match status" value="3"/>
</dbReference>
<feature type="repeat" description="TPR" evidence="3">
    <location>
        <begin position="327"/>
        <end position="360"/>
    </location>
</feature>
<keyword evidence="1" id="KW-0677">Repeat</keyword>
<comment type="caution">
    <text evidence="5">The sequence shown here is derived from an EMBL/GenBank/DDBJ whole genome shotgun (WGS) entry which is preliminary data.</text>
</comment>
<dbReference type="SMART" id="SM00028">
    <property type="entry name" value="TPR"/>
    <property type="match status" value="4"/>
</dbReference>
<evidence type="ECO:0000256" key="3">
    <source>
        <dbReference type="PROSITE-ProRule" id="PRU00339"/>
    </source>
</evidence>
<sequence length="382" mass="43836">MNTKFYEQLSSDLATLFENETEYNVVIEVGEAPNNHSFKAHSIILNSRCSYFQNKLSTVDYNNNFKKIELPDVSTDIFSIILNGTVSLESNPSTIFDTLITFDDFGFKEFVIPSNTRLPPRNKPPSLSISSLTFDEEINIKDLDQNHATLLSRYEESLVDFNKTLEIDQNNAKALSHRGMTLLVMGRREESLADLNKSLEINPYCEAGLMARILTYQSMGKYVDELLKLSIVGLEIDFFATRRKGNIYNELGQYEESITCLNKTLAIRSNDMGKYNESIADFNKSLEISPNNVMTLNAPYQNIGKHNESLADLNKSLEISPDCPDHKSILMQRGIAYYNLDMFKESFDDLNKFLESDPKNETALKYRKEIYRKTTSFKFFNW</sequence>
<dbReference type="Pfam" id="PF00651">
    <property type="entry name" value="BTB"/>
    <property type="match status" value="1"/>
</dbReference>
<evidence type="ECO:0000313" key="6">
    <source>
        <dbReference type="Proteomes" id="UP000789759"/>
    </source>
</evidence>
<dbReference type="InterPro" id="IPR011333">
    <property type="entry name" value="SKP1/BTB/POZ_sf"/>
</dbReference>
<dbReference type="PROSITE" id="PS50097">
    <property type="entry name" value="BTB"/>
    <property type="match status" value="1"/>
</dbReference>
<dbReference type="PROSITE" id="PS50005">
    <property type="entry name" value="TPR"/>
    <property type="match status" value="3"/>
</dbReference>
<dbReference type="PANTHER" id="PTHR44858">
    <property type="entry name" value="TETRATRICOPEPTIDE REPEAT PROTEIN 6"/>
    <property type="match status" value="1"/>
</dbReference>
<evidence type="ECO:0000259" key="4">
    <source>
        <dbReference type="PROSITE" id="PS50097"/>
    </source>
</evidence>
<dbReference type="Proteomes" id="UP000789759">
    <property type="component" value="Unassembled WGS sequence"/>
</dbReference>
<keyword evidence="2 3" id="KW-0802">TPR repeat</keyword>
<accession>A0A9N8WBR1</accession>
<dbReference type="OrthoDB" id="1926212at2759"/>
<dbReference type="SUPFAM" id="SSF48452">
    <property type="entry name" value="TPR-like"/>
    <property type="match status" value="1"/>
</dbReference>
<protein>
    <submittedName>
        <fullName evidence="5">3772_t:CDS:1</fullName>
    </submittedName>
</protein>
<evidence type="ECO:0000256" key="2">
    <source>
        <dbReference type="ARBA" id="ARBA00022803"/>
    </source>
</evidence>
<organism evidence="5 6">
    <name type="scientific">Cetraspora pellucida</name>
    <dbReference type="NCBI Taxonomy" id="1433469"/>
    <lineage>
        <taxon>Eukaryota</taxon>
        <taxon>Fungi</taxon>
        <taxon>Fungi incertae sedis</taxon>
        <taxon>Mucoromycota</taxon>
        <taxon>Glomeromycotina</taxon>
        <taxon>Glomeromycetes</taxon>
        <taxon>Diversisporales</taxon>
        <taxon>Gigasporaceae</taxon>
        <taxon>Cetraspora</taxon>
    </lineage>
</organism>
<dbReference type="AlphaFoldDB" id="A0A9N8WBR1"/>
<keyword evidence="6" id="KW-1185">Reference proteome</keyword>
<dbReference type="EMBL" id="CAJVQA010000555">
    <property type="protein sequence ID" value="CAG8480413.1"/>
    <property type="molecule type" value="Genomic_DNA"/>
</dbReference>
<dbReference type="InterPro" id="IPR011990">
    <property type="entry name" value="TPR-like_helical_dom_sf"/>
</dbReference>
<dbReference type="InterPro" id="IPR019734">
    <property type="entry name" value="TPR_rpt"/>
</dbReference>
<reference evidence="5" key="1">
    <citation type="submission" date="2021-06" db="EMBL/GenBank/DDBJ databases">
        <authorList>
            <person name="Kallberg Y."/>
            <person name="Tangrot J."/>
            <person name="Rosling A."/>
        </authorList>
    </citation>
    <scope>NUCLEOTIDE SEQUENCE</scope>
    <source>
        <strain evidence="5">FL966</strain>
    </source>
</reference>